<evidence type="ECO:0000259" key="2">
    <source>
        <dbReference type="Pfam" id="PF07859"/>
    </source>
</evidence>
<gene>
    <name evidence="3" type="ORF">BJY01DRAFT_260663</name>
</gene>
<comment type="caution">
    <text evidence="3">The sequence shown here is derived from an EMBL/GenBank/DDBJ whole genome shotgun (WGS) entry which is preliminary data.</text>
</comment>
<dbReference type="InterPro" id="IPR013094">
    <property type="entry name" value="AB_hydrolase_3"/>
</dbReference>
<dbReference type="Pfam" id="PF07859">
    <property type="entry name" value="Abhydrolase_3"/>
    <property type="match status" value="1"/>
</dbReference>
<reference evidence="3 4" key="1">
    <citation type="submission" date="2024-07" db="EMBL/GenBank/DDBJ databases">
        <title>Section-level genome sequencing and comparative genomics of Aspergillus sections Usti and Cavernicolus.</title>
        <authorList>
            <consortium name="Lawrence Berkeley National Laboratory"/>
            <person name="Nybo J.L."/>
            <person name="Vesth T.C."/>
            <person name="Theobald S."/>
            <person name="Frisvad J.C."/>
            <person name="Larsen T.O."/>
            <person name="Kjaerboelling I."/>
            <person name="Rothschild-Mancinelli K."/>
            <person name="Lyhne E.K."/>
            <person name="Kogle M.E."/>
            <person name="Barry K."/>
            <person name="Clum A."/>
            <person name="Na H."/>
            <person name="Ledsgaard L."/>
            <person name="Lin J."/>
            <person name="Lipzen A."/>
            <person name="Kuo A."/>
            <person name="Riley R."/>
            <person name="Mondo S."/>
            <person name="Labutti K."/>
            <person name="Haridas S."/>
            <person name="Pangalinan J."/>
            <person name="Salamov A.A."/>
            <person name="Simmons B.A."/>
            <person name="Magnuson J.K."/>
            <person name="Chen J."/>
            <person name="Drula E."/>
            <person name="Henrissat B."/>
            <person name="Wiebenga A."/>
            <person name="Lubbers R.J."/>
            <person name="Gomes A.C."/>
            <person name="Makela M.R."/>
            <person name="Stajich J."/>
            <person name="Grigoriev I.V."/>
            <person name="Mortensen U.H."/>
            <person name="De Vries R.P."/>
            <person name="Baker S.E."/>
            <person name="Andersen M.R."/>
        </authorList>
    </citation>
    <scope>NUCLEOTIDE SEQUENCE [LARGE SCALE GENOMIC DNA]</scope>
    <source>
        <strain evidence="3 4">CBS 123904</strain>
    </source>
</reference>
<name>A0ABR4ITX7_9EURO</name>
<organism evidence="3 4">
    <name type="scientific">Aspergillus pseudoustus</name>
    <dbReference type="NCBI Taxonomy" id="1810923"/>
    <lineage>
        <taxon>Eukaryota</taxon>
        <taxon>Fungi</taxon>
        <taxon>Dikarya</taxon>
        <taxon>Ascomycota</taxon>
        <taxon>Pezizomycotina</taxon>
        <taxon>Eurotiomycetes</taxon>
        <taxon>Eurotiomycetidae</taxon>
        <taxon>Eurotiales</taxon>
        <taxon>Aspergillaceae</taxon>
        <taxon>Aspergillus</taxon>
        <taxon>Aspergillus subgen. Nidulantes</taxon>
    </lineage>
</organism>
<dbReference type="PANTHER" id="PTHR48081:SF8">
    <property type="entry name" value="ALPHA_BETA HYDROLASE FOLD-3 DOMAIN-CONTAINING PROTEIN-RELATED"/>
    <property type="match status" value="1"/>
</dbReference>
<dbReference type="GO" id="GO:0016787">
    <property type="term" value="F:hydrolase activity"/>
    <property type="evidence" value="ECO:0007669"/>
    <property type="project" value="UniProtKB-KW"/>
</dbReference>
<dbReference type="Gene3D" id="3.40.50.1820">
    <property type="entry name" value="alpha/beta hydrolase"/>
    <property type="match status" value="1"/>
</dbReference>
<protein>
    <submittedName>
        <fullName evidence="3">Alpha/Beta hydrolase protein</fullName>
    </submittedName>
</protein>
<evidence type="ECO:0000313" key="3">
    <source>
        <dbReference type="EMBL" id="KAL2831032.1"/>
    </source>
</evidence>
<sequence length="329" mass="35075">MPLTLHPEVVAGMGPALEALAAAPKLGPDDVAGVRANLDAMVSAPANLITTDPDIQTTTYETPSHDGHIVKIIRLASTKTPPATTTTTANPSPAVLYIHGGGYIHGDALTWTRYIQRCVTETGLPFFAVEYRLAPEHPFPAALEDVYAALKWVHARAADLAVDPARIATFGQSAGGGIAAALGILARDRALAPPIAKQLLIYPELDDRNTTLRPELDALTFWPTSWNVIAWRAYLGADKAGAENGEVSAYAAPVRVTDFSGLPRTYIDIGALDIFREEALAFAAGVAKADVEIEVHVYPGLPHGFDLVPEPSAPARKAIEDRIDALKRI</sequence>
<evidence type="ECO:0000256" key="1">
    <source>
        <dbReference type="ARBA" id="ARBA00022801"/>
    </source>
</evidence>
<dbReference type="SUPFAM" id="SSF53474">
    <property type="entry name" value="alpha/beta-Hydrolases"/>
    <property type="match status" value="1"/>
</dbReference>
<accession>A0ABR4ITX7</accession>
<dbReference type="Proteomes" id="UP001610446">
    <property type="component" value="Unassembled WGS sequence"/>
</dbReference>
<dbReference type="PANTHER" id="PTHR48081">
    <property type="entry name" value="AB HYDROLASE SUPERFAMILY PROTEIN C4A8.06C"/>
    <property type="match status" value="1"/>
</dbReference>
<proteinExistence type="predicted"/>
<feature type="domain" description="Alpha/beta hydrolase fold-3" evidence="2">
    <location>
        <begin position="95"/>
        <end position="305"/>
    </location>
</feature>
<dbReference type="InterPro" id="IPR050300">
    <property type="entry name" value="GDXG_lipolytic_enzyme"/>
</dbReference>
<evidence type="ECO:0000313" key="4">
    <source>
        <dbReference type="Proteomes" id="UP001610446"/>
    </source>
</evidence>
<keyword evidence="1 3" id="KW-0378">Hydrolase</keyword>
<keyword evidence="4" id="KW-1185">Reference proteome</keyword>
<dbReference type="EMBL" id="JBFXLU010000291">
    <property type="protein sequence ID" value="KAL2831032.1"/>
    <property type="molecule type" value="Genomic_DNA"/>
</dbReference>
<dbReference type="InterPro" id="IPR029058">
    <property type="entry name" value="AB_hydrolase_fold"/>
</dbReference>